<dbReference type="AlphaFoldDB" id="A0A4U0X2R1"/>
<protein>
    <submittedName>
        <fullName evidence="2">Uncharacterized protein</fullName>
    </submittedName>
</protein>
<keyword evidence="3" id="KW-1185">Reference proteome</keyword>
<name>A0A4U0X2R1_9PEZI</name>
<sequence length="82" mass="9075">MNEAAPVPAVPKLDGVMVSRRESALDFDVLWYSELRQQFMEVKDRKEEEKEEEEEEEEGGETSGLGGSITLSRDTPAASTGV</sequence>
<evidence type="ECO:0000256" key="1">
    <source>
        <dbReference type="SAM" id="MobiDB-lite"/>
    </source>
</evidence>
<feature type="compositionally biased region" description="Polar residues" evidence="1">
    <location>
        <begin position="69"/>
        <end position="82"/>
    </location>
</feature>
<dbReference type="EMBL" id="NAJN01000804">
    <property type="protein sequence ID" value="TKA68595.1"/>
    <property type="molecule type" value="Genomic_DNA"/>
</dbReference>
<feature type="region of interest" description="Disordered" evidence="1">
    <location>
        <begin position="41"/>
        <end position="82"/>
    </location>
</feature>
<reference evidence="2 3" key="1">
    <citation type="submission" date="2017-03" db="EMBL/GenBank/DDBJ databases">
        <title>Genomes of endolithic fungi from Antarctica.</title>
        <authorList>
            <person name="Coleine C."/>
            <person name="Masonjones S."/>
            <person name="Stajich J.E."/>
        </authorList>
    </citation>
    <scope>NUCLEOTIDE SEQUENCE [LARGE SCALE GENOMIC DNA]</scope>
    <source>
        <strain evidence="2 3">CCFEE 5187</strain>
    </source>
</reference>
<comment type="caution">
    <text evidence="2">The sequence shown here is derived from an EMBL/GenBank/DDBJ whole genome shotgun (WGS) entry which is preliminary data.</text>
</comment>
<gene>
    <name evidence="2" type="ORF">B0A49_10248</name>
</gene>
<accession>A0A4U0X2R1</accession>
<organism evidence="2 3">
    <name type="scientific">Cryomyces minteri</name>
    <dbReference type="NCBI Taxonomy" id="331657"/>
    <lineage>
        <taxon>Eukaryota</taxon>
        <taxon>Fungi</taxon>
        <taxon>Dikarya</taxon>
        <taxon>Ascomycota</taxon>
        <taxon>Pezizomycotina</taxon>
        <taxon>Dothideomycetes</taxon>
        <taxon>Dothideomycetes incertae sedis</taxon>
        <taxon>Cryomyces</taxon>
    </lineage>
</organism>
<proteinExistence type="predicted"/>
<evidence type="ECO:0000313" key="2">
    <source>
        <dbReference type="EMBL" id="TKA68595.1"/>
    </source>
</evidence>
<feature type="compositionally biased region" description="Acidic residues" evidence="1">
    <location>
        <begin position="49"/>
        <end position="60"/>
    </location>
</feature>
<evidence type="ECO:0000313" key="3">
    <source>
        <dbReference type="Proteomes" id="UP000308768"/>
    </source>
</evidence>
<dbReference type="Proteomes" id="UP000308768">
    <property type="component" value="Unassembled WGS sequence"/>
</dbReference>